<evidence type="ECO:0000256" key="14">
    <source>
        <dbReference type="ARBA" id="ARBA00042773"/>
    </source>
</evidence>
<dbReference type="CDD" id="cd05936">
    <property type="entry name" value="FC-FACS_FadD_like"/>
    <property type="match status" value="1"/>
</dbReference>
<evidence type="ECO:0000313" key="18">
    <source>
        <dbReference type="Proteomes" id="UP000808146"/>
    </source>
</evidence>
<dbReference type="PANTHER" id="PTHR43767:SF8">
    <property type="entry name" value="LONG-CHAIN-FATTY-ACID--COA LIGASE"/>
    <property type="match status" value="1"/>
</dbReference>
<comment type="pathway">
    <text evidence="3">Lipid metabolism; fatty acid beta-oxidation.</text>
</comment>
<dbReference type="GO" id="GO:0004467">
    <property type="term" value="F:long-chain fatty acid-CoA ligase activity"/>
    <property type="evidence" value="ECO:0007669"/>
    <property type="project" value="UniProtKB-EC"/>
</dbReference>
<dbReference type="FunFam" id="3.40.50.12780:FF:000003">
    <property type="entry name" value="Long-chain-fatty-acid--CoA ligase FadD"/>
    <property type="match status" value="1"/>
</dbReference>
<protein>
    <recommendedName>
        <fullName evidence="13">Long-chain-fatty-acid--CoA ligase</fullName>
        <ecNumber evidence="12">6.2.1.3</ecNumber>
    </recommendedName>
    <alternativeName>
        <fullName evidence="14">Long-chain acyl-CoA synthetase</fullName>
    </alternativeName>
</protein>
<evidence type="ECO:0000256" key="6">
    <source>
        <dbReference type="ARBA" id="ARBA00022741"/>
    </source>
</evidence>
<dbReference type="InterPro" id="IPR050237">
    <property type="entry name" value="ATP-dep_AMP-bd_enzyme"/>
</dbReference>
<organism evidence="17 18">
    <name type="scientific">Candidatus Dechloromonas phosphorivorans</name>
    <dbReference type="NCBI Taxonomy" id="2899244"/>
    <lineage>
        <taxon>Bacteria</taxon>
        <taxon>Pseudomonadati</taxon>
        <taxon>Pseudomonadota</taxon>
        <taxon>Betaproteobacteria</taxon>
        <taxon>Rhodocyclales</taxon>
        <taxon>Azonexaceae</taxon>
        <taxon>Dechloromonas</taxon>
    </lineage>
</organism>
<dbReference type="Gene3D" id="3.30.300.30">
    <property type="match status" value="1"/>
</dbReference>
<dbReference type="Pfam" id="PF13193">
    <property type="entry name" value="AMP-binding_C"/>
    <property type="match status" value="1"/>
</dbReference>
<evidence type="ECO:0000313" key="17">
    <source>
        <dbReference type="EMBL" id="MBK8889709.1"/>
    </source>
</evidence>
<dbReference type="AlphaFoldDB" id="A0A9D7LNT1"/>
<dbReference type="GO" id="GO:0016020">
    <property type="term" value="C:membrane"/>
    <property type="evidence" value="ECO:0007669"/>
    <property type="project" value="UniProtKB-SubCell"/>
</dbReference>
<evidence type="ECO:0000259" key="16">
    <source>
        <dbReference type="Pfam" id="PF13193"/>
    </source>
</evidence>
<evidence type="ECO:0000256" key="2">
    <source>
        <dbReference type="ARBA" id="ARBA00004170"/>
    </source>
</evidence>
<evidence type="ECO:0000256" key="7">
    <source>
        <dbReference type="ARBA" id="ARBA00022832"/>
    </source>
</evidence>
<keyword evidence="5" id="KW-0436">Ligase</keyword>
<dbReference type="EMBL" id="JADKBR010000003">
    <property type="protein sequence ID" value="MBK8889709.1"/>
    <property type="molecule type" value="Genomic_DNA"/>
</dbReference>
<reference evidence="17" key="1">
    <citation type="submission" date="2020-10" db="EMBL/GenBank/DDBJ databases">
        <title>Connecting structure to function with the recovery of over 1000 high-quality activated sludge metagenome-assembled genomes encoding full-length rRNA genes using long-read sequencing.</title>
        <authorList>
            <person name="Singleton C.M."/>
            <person name="Petriglieri F."/>
            <person name="Kristensen J.M."/>
            <person name="Kirkegaard R.H."/>
            <person name="Michaelsen T.Y."/>
            <person name="Andersen M.H."/>
            <person name="Karst S.M."/>
            <person name="Dueholm M.S."/>
            <person name="Nielsen P.H."/>
            <person name="Albertsen M."/>
        </authorList>
    </citation>
    <scope>NUCLEOTIDE SEQUENCE</scope>
    <source>
        <strain evidence="17">OdNE_18-Q3-R46-58_BAT3C.305</strain>
    </source>
</reference>
<dbReference type="InterPro" id="IPR025110">
    <property type="entry name" value="AMP-bd_C"/>
</dbReference>
<evidence type="ECO:0000256" key="1">
    <source>
        <dbReference type="ARBA" id="ARBA00001946"/>
    </source>
</evidence>
<evidence type="ECO:0000256" key="9">
    <source>
        <dbReference type="ARBA" id="ARBA00022842"/>
    </source>
</evidence>
<keyword evidence="11" id="KW-0472">Membrane</keyword>
<dbReference type="InterPro" id="IPR045851">
    <property type="entry name" value="AMP-bd_C_sf"/>
</dbReference>
<dbReference type="PANTHER" id="PTHR43767">
    <property type="entry name" value="LONG-CHAIN-FATTY-ACID--COA LIGASE"/>
    <property type="match status" value="1"/>
</dbReference>
<dbReference type="FunFam" id="3.30.300.30:FF:000006">
    <property type="entry name" value="Long-chain-fatty-acid--CoA ligase FadD"/>
    <property type="match status" value="1"/>
</dbReference>
<evidence type="ECO:0000256" key="12">
    <source>
        <dbReference type="ARBA" id="ARBA00026121"/>
    </source>
</evidence>
<dbReference type="Pfam" id="PF00501">
    <property type="entry name" value="AMP-binding"/>
    <property type="match status" value="1"/>
</dbReference>
<comment type="caution">
    <text evidence="17">The sequence shown here is derived from an EMBL/GenBank/DDBJ whole genome shotgun (WGS) entry which is preliminary data.</text>
</comment>
<evidence type="ECO:0000256" key="8">
    <source>
        <dbReference type="ARBA" id="ARBA00022840"/>
    </source>
</evidence>
<gene>
    <name evidence="17" type="ORF">IPN75_04595</name>
</gene>
<name>A0A9D7LNT1_9RHOO</name>
<comment type="subcellular location">
    <subcellularLocation>
        <location evidence="2">Membrane</location>
        <topology evidence="2">Peripheral membrane protein</topology>
    </subcellularLocation>
</comment>
<evidence type="ECO:0000256" key="3">
    <source>
        <dbReference type="ARBA" id="ARBA00005005"/>
    </source>
</evidence>
<keyword evidence="9" id="KW-0460">Magnesium</keyword>
<keyword evidence="7" id="KW-0276">Fatty acid metabolism</keyword>
<feature type="domain" description="AMP-binding enzyme C-terminal" evidence="16">
    <location>
        <begin position="475"/>
        <end position="549"/>
    </location>
</feature>
<dbReference type="InterPro" id="IPR042099">
    <property type="entry name" value="ANL_N_sf"/>
</dbReference>
<comment type="similarity">
    <text evidence="4">Belongs to the ATP-dependent AMP-binding enzyme family.</text>
</comment>
<accession>A0A9D7LNT1</accession>
<dbReference type="SUPFAM" id="SSF56801">
    <property type="entry name" value="Acetyl-CoA synthetase-like"/>
    <property type="match status" value="1"/>
</dbReference>
<dbReference type="GO" id="GO:0005524">
    <property type="term" value="F:ATP binding"/>
    <property type="evidence" value="ECO:0007669"/>
    <property type="project" value="UniProtKB-KW"/>
</dbReference>
<comment type="cofactor">
    <cofactor evidence="1">
        <name>Mg(2+)</name>
        <dbReference type="ChEBI" id="CHEBI:18420"/>
    </cofactor>
</comment>
<dbReference type="InterPro" id="IPR000873">
    <property type="entry name" value="AMP-dep_synth/lig_dom"/>
</dbReference>
<evidence type="ECO:0000256" key="13">
    <source>
        <dbReference type="ARBA" id="ARBA00039545"/>
    </source>
</evidence>
<evidence type="ECO:0000256" key="4">
    <source>
        <dbReference type="ARBA" id="ARBA00006432"/>
    </source>
</evidence>
<dbReference type="EC" id="6.2.1.3" evidence="12"/>
<keyword evidence="10" id="KW-0443">Lipid metabolism</keyword>
<feature type="domain" description="AMP-dependent synthetase/ligase" evidence="15">
    <location>
        <begin position="34"/>
        <end position="425"/>
    </location>
</feature>
<keyword evidence="6" id="KW-0547">Nucleotide-binding</keyword>
<evidence type="ECO:0000256" key="5">
    <source>
        <dbReference type="ARBA" id="ARBA00022598"/>
    </source>
</evidence>
<keyword evidence="8" id="KW-0067">ATP-binding</keyword>
<evidence type="ECO:0000256" key="10">
    <source>
        <dbReference type="ARBA" id="ARBA00023098"/>
    </source>
</evidence>
<dbReference type="Gene3D" id="3.40.50.12780">
    <property type="entry name" value="N-terminal domain of ligase-like"/>
    <property type="match status" value="1"/>
</dbReference>
<evidence type="ECO:0000259" key="15">
    <source>
        <dbReference type="Pfam" id="PF00501"/>
    </source>
</evidence>
<dbReference type="PROSITE" id="PS00455">
    <property type="entry name" value="AMP_BINDING"/>
    <property type="match status" value="1"/>
</dbReference>
<evidence type="ECO:0000256" key="11">
    <source>
        <dbReference type="ARBA" id="ARBA00023136"/>
    </source>
</evidence>
<sequence length="556" mass="60930">MNKIWLKSYPQGMPGEIDADQFKSIPDLLDELFSKFADKPAFHNLGRTISYAELEELSRAFAAYLQGLPGMARGERVAVMSPNLLQYPVVLFGILRAGMVVVNVNPLYTPRELEHQLQDSGARAIVIVENFASTLQQVLGKTPVKNVITTQVGDLLPIPKRWLVNFVIKHVKKMVPAWQIDGATALDAALERGRSAPFNPVDIHAEDLAFLQYTGGTTGVAKGAMLTHRNILANLEQTGIWISVSFKEGAEIVIAPLPMYHIFCLTSTLSFMKWGSLSVLITNPRDLPALVKEMGNWKFTTMTGVNTLFNGLLNTPGFAQLDFSTLKVVVGGGAAVQKPVAERWQQVTGHCLTEAYGLTETSPGVCCVPLGAAWDGTIGLPVPSTEVSIRDDDFNELPVWTGAGDIEKHTGEICVRGPQVMKGYWNNPAETANVLHDGWLKTGDVGHLDDLGRITITDRKKDMILVSGFNVYPNEIESVVAAHPGVLECAAVAVPDEKTGEAVKVVIVRKDPNLTKESVIKHCRTSLTSYKVPRHVEFRDALPKTPIGKILRRELR</sequence>
<proteinExistence type="inferred from homology"/>
<dbReference type="InterPro" id="IPR020845">
    <property type="entry name" value="AMP-binding_CS"/>
</dbReference>
<dbReference type="Proteomes" id="UP000808146">
    <property type="component" value="Unassembled WGS sequence"/>
</dbReference>